<evidence type="ECO:0000259" key="1">
    <source>
        <dbReference type="Pfam" id="PF01973"/>
    </source>
</evidence>
<sequence length="500" mass="55726">MSIYKSFESAKNGTLIPVFQSGRTMESRYNPERDSENLLNTITEQANIFLVLGTGSGIFISLLSQKFPSSKIIAFELSGDDFDFLKSSEKITSLNKNPQIIFAYLENIEQLLSQNYLPARDGNLKIIEQKAWINENSAHINEINQVLKKSLGIISADYSVQAHFGKIWNSNIINNSILAEKLNTPSSLFTTDCIKNKTAVVVAAGPSLNRTIEILTDKSKRDKYFIFSTDTAAQTLKKKGISPEVIVSIDGQAVSYNHFISNAENKNNETVYAFDLCANASAARYLYETEHKLLFFCSGHPLSSAINLSSGSPLPQLFSGAGTVTITALDLALQAGFNKIIILGADFSYQNGRAYASGTYLDTLYNQNSSRLTETEQTFSKLMFRTELKELSANIKTTEILEAYRVSLEKYLAGKNVTFSKKDDIYYLETSSKVNVNLLNPNKTLSPKSFMKKFNSSSLEEKEPLLLPYIAWLRNNGNFSTLNYSELLKLALDSIVSYNI</sequence>
<dbReference type="Pfam" id="PF01973">
    <property type="entry name" value="MptE-like"/>
    <property type="match status" value="1"/>
</dbReference>
<dbReference type="PANTHER" id="PTHR41786:SF1">
    <property type="entry name" value="6-HYDROXYMETHYLPTERIN DIPHOSPHOKINASE MPTE-LIKE DOMAIN-CONTAINING PROTEIN"/>
    <property type="match status" value="1"/>
</dbReference>
<evidence type="ECO:0000313" key="2">
    <source>
        <dbReference type="EMBL" id="SEQ80034.1"/>
    </source>
</evidence>
<keyword evidence="3" id="KW-1185">Reference proteome</keyword>
<dbReference type="Proteomes" id="UP000182360">
    <property type="component" value="Unassembled WGS sequence"/>
</dbReference>
<dbReference type="PANTHER" id="PTHR41786">
    <property type="entry name" value="MOTILITY ACCESSORY FACTOR MAF"/>
    <property type="match status" value="1"/>
</dbReference>
<dbReference type="InterPro" id="IPR029063">
    <property type="entry name" value="SAM-dependent_MTases_sf"/>
</dbReference>
<evidence type="ECO:0000313" key="3">
    <source>
        <dbReference type="Proteomes" id="UP000182360"/>
    </source>
</evidence>
<dbReference type="EMBL" id="FOFU01000011">
    <property type="protein sequence ID" value="SEQ80034.1"/>
    <property type="molecule type" value="Genomic_DNA"/>
</dbReference>
<organism evidence="2 3">
    <name type="scientific">Treponema bryantii</name>
    <dbReference type="NCBI Taxonomy" id="163"/>
    <lineage>
        <taxon>Bacteria</taxon>
        <taxon>Pseudomonadati</taxon>
        <taxon>Spirochaetota</taxon>
        <taxon>Spirochaetia</taxon>
        <taxon>Spirochaetales</taxon>
        <taxon>Treponemataceae</taxon>
        <taxon>Treponema</taxon>
    </lineage>
</organism>
<protein>
    <submittedName>
        <fullName evidence="2">Uncharacterized conserved protein</fullName>
    </submittedName>
</protein>
<dbReference type="AlphaFoldDB" id="A0A1H9IZK0"/>
<gene>
    <name evidence="2" type="ORF">SAMN04487977_11111</name>
</gene>
<dbReference type="InterPro" id="IPR002826">
    <property type="entry name" value="MptE-like"/>
</dbReference>
<name>A0A1H9IZK0_9SPIR</name>
<feature type="domain" description="6-hydroxymethylpterin diphosphokinase MptE-like" evidence="1">
    <location>
        <begin position="190"/>
        <end position="351"/>
    </location>
</feature>
<dbReference type="SUPFAM" id="SSF53335">
    <property type="entry name" value="S-adenosyl-L-methionine-dependent methyltransferases"/>
    <property type="match status" value="1"/>
</dbReference>
<accession>A0A1H9IZK0</accession>
<dbReference type="Gene3D" id="3.90.1480.10">
    <property type="entry name" value="Alpha-2,3-sialyltransferase"/>
    <property type="match status" value="1"/>
</dbReference>
<reference evidence="2 3" key="1">
    <citation type="submission" date="2016-10" db="EMBL/GenBank/DDBJ databases">
        <authorList>
            <person name="de Groot N.N."/>
        </authorList>
    </citation>
    <scope>NUCLEOTIDE SEQUENCE [LARGE SCALE GENOMIC DNA]</scope>
    <source>
        <strain evidence="2 3">B25</strain>
    </source>
</reference>
<dbReference type="OrthoDB" id="354701at2"/>
<proteinExistence type="predicted"/>